<feature type="transmembrane region" description="Helical" evidence="1">
    <location>
        <begin position="12"/>
        <end position="33"/>
    </location>
</feature>
<protein>
    <submittedName>
        <fullName evidence="2">Uncharacterized protein</fullName>
    </submittedName>
</protein>
<dbReference type="AlphaFoldDB" id="L8JNH5"/>
<gene>
    <name evidence="2" type="ORF">C900_05473</name>
</gene>
<evidence type="ECO:0000313" key="2">
    <source>
        <dbReference type="EMBL" id="ELR69084.1"/>
    </source>
</evidence>
<reference evidence="2 3" key="1">
    <citation type="submission" date="2012-12" db="EMBL/GenBank/DDBJ databases">
        <title>Genome assembly of Fulvivirga imtechensis AK7.</title>
        <authorList>
            <person name="Nupur N."/>
            <person name="Khatri I."/>
            <person name="Kumar R."/>
            <person name="Subramanian S."/>
            <person name="Pinnaka A."/>
        </authorList>
    </citation>
    <scope>NUCLEOTIDE SEQUENCE [LARGE SCALE GENOMIC DNA]</scope>
    <source>
        <strain evidence="2 3">AK7</strain>
    </source>
</reference>
<keyword evidence="1" id="KW-1133">Transmembrane helix</keyword>
<accession>L8JNH5</accession>
<dbReference type="Proteomes" id="UP000011135">
    <property type="component" value="Unassembled WGS sequence"/>
</dbReference>
<organism evidence="2 3">
    <name type="scientific">Fulvivirga imtechensis AK7</name>
    <dbReference type="NCBI Taxonomy" id="1237149"/>
    <lineage>
        <taxon>Bacteria</taxon>
        <taxon>Pseudomonadati</taxon>
        <taxon>Bacteroidota</taxon>
        <taxon>Cytophagia</taxon>
        <taxon>Cytophagales</taxon>
        <taxon>Fulvivirgaceae</taxon>
        <taxon>Fulvivirga</taxon>
    </lineage>
</organism>
<dbReference type="EMBL" id="AMZN01000084">
    <property type="protein sequence ID" value="ELR69084.1"/>
    <property type="molecule type" value="Genomic_DNA"/>
</dbReference>
<evidence type="ECO:0000256" key="1">
    <source>
        <dbReference type="SAM" id="Phobius"/>
    </source>
</evidence>
<keyword evidence="1" id="KW-0472">Membrane</keyword>
<keyword evidence="1" id="KW-0812">Transmembrane</keyword>
<comment type="caution">
    <text evidence="2">The sequence shown here is derived from an EMBL/GenBank/DDBJ whole genome shotgun (WGS) entry which is preliminary data.</text>
</comment>
<feature type="transmembrane region" description="Helical" evidence="1">
    <location>
        <begin position="39"/>
        <end position="62"/>
    </location>
</feature>
<name>L8JNH5_9BACT</name>
<sequence>MIIAKPKIGTLFSLGVFILASLAVATITGYYMINASEITWYQYVIVLVLYPLGFGLAAKVIFGYKIVEVGKEKIDIRFPTRFTKRGYKLRDIDFWKETQVKAATGTYKEVEITFIDKKHLYLSYQEHTDYSKVIQYLKKKCAKKMR</sequence>
<keyword evidence="3" id="KW-1185">Reference proteome</keyword>
<dbReference type="eggNOG" id="ENOG5033HCU">
    <property type="taxonomic scope" value="Bacteria"/>
</dbReference>
<proteinExistence type="predicted"/>
<evidence type="ECO:0000313" key="3">
    <source>
        <dbReference type="Proteomes" id="UP000011135"/>
    </source>
</evidence>
<dbReference type="RefSeq" id="WP_009582567.1">
    <property type="nucleotide sequence ID" value="NZ_AMZN01000084.1"/>
</dbReference>
<dbReference type="OrthoDB" id="981130at2"/>